<comment type="caution">
    <text evidence="1">The sequence shown here is derived from an EMBL/GenBank/DDBJ whole genome shotgun (WGS) entry which is preliminary data.</text>
</comment>
<evidence type="ECO:0000313" key="2">
    <source>
        <dbReference type="Proteomes" id="UP001630127"/>
    </source>
</evidence>
<dbReference type="EMBL" id="JBJUIK010000012">
    <property type="protein sequence ID" value="KAL3510717.1"/>
    <property type="molecule type" value="Genomic_DNA"/>
</dbReference>
<accession>A0ABD2YTQ2</accession>
<proteinExistence type="predicted"/>
<evidence type="ECO:0000313" key="1">
    <source>
        <dbReference type="EMBL" id="KAL3510717.1"/>
    </source>
</evidence>
<gene>
    <name evidence="1" type="ORF">ACH5RR_030118</name>
</gene>
<organism evidence="1 2">
    <name type="scientific">Cinchona calisaya</name>
    <dbReference type="NCBI Taxonomy" id="153742"/>
    <lineage>
        <taxon>Eukaryota</taxon>
        <taxon>Viridiplantae</taxon>
        <taxon>Streptophyta</taxon>
        <taxon>Embryophyta</taxon>
        <taxon>Tracheophyta</taxon>
        <taxon>Spermatophyta</taxon>
        <taxon>Magnoliopsida</taxon>
        <taxon>eudicotyledons</taxon>
        <taxon>Gunneridae</taxon>
        <taxon>Pentapetalae</taxon>
        <taxon>asterids</taxon>
        <taxon>lamiids</taxon>
        <taxon>Gentianales</taxon>
        <taxon>Rubiaceae</taxon>
        <taxon>Cinchonoideae</taxon>
        <taxon>Cinchoneae</taxon>
        <taxon>Cinchona</taxon>
    </lineage>
</organism>
<sequence length="153" mass="17362">MFFLSHQVLSFQIPSTPSSSFSILRNVEAEWIKQLLTFPPRPIASIQIGIIRNAPKTFCTSQSNVVGPKKPIDFIIYVQITPTHWERDLCEIVYESLSILEFVQSRVVFREFAQALMALKERRRMMATMANIALVLVFAIDDAMARKPMVGGA</sequence>
<keyword evidence="2" id="KW-1185">Reference proteome</keyword>
<name>A0ABD2YTQ2_9GENT</name>
<protein>
    <submittedName>
        <fullName evidence="1">Uncharacterized protein</fullName>
    </submittedName>
</protein>
<dbReference type="Proteomes" id="UP001630127">
    <property type="component" value="Unassembled WGS sequence"/>
</dbReference>
<dbReference type="AlphaFoldDB" id="A0ABD2YTQ2"/>
<reference evidence="1 2" key="1">
    <citation type="submission" date="2024-11" db="EMBL/GenBank/DDBJ databases">
        <title>A near-complete genome assembly of Cinchona calisaya.</title>
        <authorList>
            <person name="Lian D.C."/>
            <person name="Zhao X.W."/>
            <person name="Wei L."/>
        </authorList>
    </citation>
    <scope>NUCLEOTIDE SEQUENCE [LARGE SCALE GENOMIC DNA]</scope>
    <source>
        <tissue evidence="1">Nenye</tissue>
    </source>
</reference>